<evidence type="ECO:0000259" key="2">
    <source>
        <dbReference type="SMART" id="SM00670"/>
    </source>
</evidence>
<comment type="caution">
    <text evidence="3">The sequence shown here is derived from an EMBL/GenBank/DDBJ whole genome shotgun (WGS) entry which is preliminary data.</text>
</comment>
<dbReference type="Gene3D" id="3.40.50.1010">
    <property type="entry name" value="5'-nuclease"/>
    <property type="match status" value="1"/>
</dbReference>
<feature type="region of interest" description="Disordered" evidence="1">
    <location>
        <begin position="314"/>
        <end position="338"/>
    </location>
</feature>
<dbReference type="SMART" id="SM00670">
    <property type="entry name" value="PINc"/>
    <property type="match status" value="1"/>
</dbReference>
<dbReference type="PANTHER" id="PTHR16161">
    <property type="entry name" value="TRANSCRIPTIONAL PROTEIN SWT1"/>
    <property type="match status" value="1"/>
</dbReference>
<dbReference type="GO" id="GO:0004540">
    <property type="term" value="F:RNA nuclease activity"/>
    <property type="evidence" value="ECO:0007669"/>
    <property type="project" value="UniProtKB-ARBA"/>
</dbReference>
<dbReference type="Proteomes" id="UP000749646">
    <property type="component" value="Unassembled WGS sequence"/>
</dbReference>
<feature type="compositionally biased region" description="Low complexity" evidence="1">
    <location>
        <begin position="42"/>
        <end position="55"/>
    </location>
</feature>
<feature type="compositionally biased region" description="Acidic residues" evidence="1">
    <location>
        <begin position="61"/>
        <end position="75"/>
    </location>
</feature>
<protein>
    <submittedName>
        <fullName evidence="3">RNA endoribonuclease</fullName>
    </submittedName>
</protein>
<dbReference type="EMBL" id="JAAAHW010006407">
    <property type="protein sequence ID" value="KAF9961652.1"/>
    <property type="molecule type" value="Genomic_DNA"/>
</dbReference>
<dbReference type="GO" id="GO:0005634">
    <property type="term" value="C:nucleus"/>
    <property type="evidence" value="ECO:0007669"/>
    <property type="project" value="TreeGrafter"/>
</dbReference>
<evidence type="ECO:0000256" key="1">
    <source>
        <dbReference type="SAM" id="MobiDB-lite"/>
    </source>
</evidence>
<evidence type="ECO:0000313" key="4">
    <source>
        <dbReference type="Proteomes" id="UP000749646"/>
    </source>
</evidence>
<dbReference type="OrthoDB" id="2017974at2759"/>
<organism evidence="3 4">
    <name type="scientific">Modicella reniformis</name>
    <dbReference type="NCBI Taxonomy" id="1440133"/>
    <lineage>
        <taxon>Eukaryota</taxon>
        <taxon>Fungi</taxon>
        <taxon>Fungi incertae sedis</taxon>
        <taxon>Mucoromycota</taxon>
        <taxon>Mortierellomycotina</taxon>
        <taxon>Mortierellomycetes</taxon>
        <taxon>Mortierellales</taxon>
        <taxon>Mortierellaceae</taxon>
        <taxon>Modicella</taxon>
    </lineage>
</organism>
<dbReference type="InterPro" id="IPR029060">
    <property type="entry name" value="PIN-like_dom_sf"/>
</dbReference>
<name>A0A9P6J412_9FUNG</name>
<feature type="compositionally biased region" description="Low complexity" evidence="1">
    <location>
        <begin position="314"/>
        <end position="336"/>
    </location>
</feature>
<reference evidence="3" key="1">
    <citation type="journal article" date="2020" name="Fungal Divers.">
        <title>Resolving the Mortierellaceae phylogeny through synthesis of multi-gene phylogenetics and phylogenomics.</title>
        <authorList>
            <person name="Vandepol N."/>
            <person name="Liber J."/>
            <person name="Desiro A."/>
            <person name="Na H."/>
            <person name="Kennedy M."/>
            <person name="Barry K."/>
            <person name="Grigoriev I.V."/>
            <person name="Miller A.N."/>
            <person name="O'Donnell K."/>
            <person name="Stajich J.E."/>
            <person name="Bonito G."/>
        </authorList>
    </citation>
    <scope>NUCLEOTIDE SEQUENCE</scope>
    <source>
        <strain evidence="3">MES-2147</strain>
    </source>
</reference>
<accession>A0A9P6J412</accession>
<dbReference type="Pfam" id="PF13638">
    <property type="entry name" value="PIN_4"/>
    <property type="match status" value="1"/>
</dbReference>
<dbReference type="InterPro" id="IPR002716">
    <property type="entry name" value="PIN_dom"/>
</dbReference>
<keyword evidence="4" id="KW-1185">Reference proteome</keyword>
<feature type="compositionally biased region" description="Low complexity" evidence="1">
    <location>
        <begin position="1"/>
        <end position="16"/>
    </location>
</feature>
<dbReference type="SUPFAM" id="SSF88723">
    <property type="entry name" value="PIN domain-like"/>
    <property type="match status" value="1"/>
</dbReference>
<dbReference type="AlphaFoldDB" id="A0A9P6J412"/>
<gene>
    <name evidence="3" type="primary">SWT1</name>
    <name evidence="3" type="ORF">BGZ65_010390</name>
</gene>
<feature type="domain" description="PIN" evidence="2">
    <location>
        <begin position="119"/>
        <end position="262"/>
    </location>
</feature>
<feature type="region of interest" description="Disordered" evidence="1">
    <location>
        <begin position="1"/>
        <end position="76"/>
    </location>
</feature>
<evidence type="ECO:0000313" key="3">
    <source>
        <dbReference type="EMBL" id="KAF9961652.1"/>
    </source>
</evidence>
<sequence>MTTSTTTTTTTQQQQHQQRHQQKPQQQQRYGNQTHQHRQHQAHPQQQHQQCQQQYRRQEQENDQGTEAMDVDDETQLQSIATTITNFRRYNTSMDYTTVSSWASNSDAWSPSSDYIPDAIVVFDTNVLISHLNFMQRLVDAHGTEASKRPSLDKNGKQKPLILFIIPWVVVQELDRLKMQKQGRGEYDVVEKARRAIIYLEKELEKPSEQRRIRAQKTSEYIEKQKINDDKILDCCQYFRNLYADEMITTVTLFSNDRNLCVKAMIHDIKSLSHNKIPFEVQTVLEVILSARQIHETEDDMMVDSDVYMSSHSTASARNSTASARNSTASAKSSTTLAEHFNKTPSARGVSRSKKGYRTEVNDRVIQKIKATSRITAAPKGMDPKLFEFTNFIIKNLRGYFEFAVPDHMRAYYGDDWNYEMTHFKQEDAAYDSRCLVHPIQLLQKYWCPVFTDLYGSTTKARSHLNSLQTFVKNWNRVETFGLGKVYKKDLNVFLEDIDAVLQGLLTNPRKKSSAPAEALQLSKHNDLDDQYYNTSNRLRLMQDWRNYCMTLQD</sequence>
<proteinExistence type="predicted"/>
<dbReference type="CDD" id="cd18727">
    <property type="entry name" value="PIN_Swt1-like"/>
    <property type="match status" value="1"/>
</dbReference>
<dbReference type="PANTHER" id="PTHR16161:SF0">
    <property type="entry name" value="TRANSCRIPTIONAL PROTEIN SWT1"/>
    <property type="match status" value="1"/>
</dbReference>
<dbReference type="InterPro" id="IPR052626">
    <property type="entry name" value="SWT1_Regulator"/>
</dbReference>